<dbReference type="OrthoDB" id="4227459at2"/>
<dbReference type="Proteomes" id="UP000095759">
    <property type="component" value="Unassembled WGS sequence"/>
</dbReference>
<accession>A0A1E5NY81</accession>
<dbReference type="AlphaFoldDB" id="A0A1E5NY81"/>
<gene>
    <name evidence="2" type="ORF">AS594_37295</name>
</gene>
<organism evidence="2 3">
    <name type="scientific">Streptomyces agglomeratus</name>
    <dbReference type="NCBI Taxonomy" id="285458"/>
    <lineage>
        <taxon>Bacteria</taxon>
        <taxon>Bacillati</taxon>
        <taxon>Actinomycetota</taxon>
        <taxon>Actinomycetes</taxon>
        <taxon>Kitasatosporales</taxon>
        <taxon>Streptomycetaceae</taxon>
        <taxon>Streptomyces</taxon>
    </lineage>
</organism>
<keyword evidence="1" id="KW-0732">Signal</keyword>
<feature type="signal peptide" evidence="1">
    <location>
        <begin position="1"/>
        <end position="25"/>
    </location>
</feature>
<dbReference type="EMBL" id="MEHJ01000002">
    <property type="protein sequence ID" value="OEJ21275.1"/>
    <property type="molecule type" value="Genomic_DNA"/>
</dbReference>
<evidence type="ECO:0000313" key="3">
    <source>
        <dbReference type="Proteomes" id="UP000095759"/>
    </source>
</evidence>
<reference evidence="2 3" key="1">
    <citation type="submission" date="2016-08" db="EMBL/GenBank/DDBJ databases">
        <title>Complete genome sequence of Streptomyces agglomeratus strain 6-3-2, a novel anti-MRSA actinomycete isolated from Wuli of Tebit, China.</title>
        <authorList>
            <person name="Chen X."/>
        </authorList>
    </citation>
    <scope>NUCLEOTIDE SEQUENCE [LARGE SCALE GENOMIC DNA]</scope>
    <source>
        <strain evidence="2 3">6-3-2</strain>
    </source>
</reference>
<keyword evidence="3" id="KW-1185">Reference proteome</keyword>
<sequence>MQHGKTTTAAIATLVLLGSAAQAEAISAAQAATGRYKILKSLKYSGPGNMPLRQGYFKRVDGRESGFGWTKVKKKHAITKYGAIEYITKGPNRRHQGGTSYKQWGYAGKYRCTNGTCRLVKQYKVIVAVQESIRHSCRDRKPKGVITGYCEGVVRCPAWVSTTLNKQNQRTASHLAPAEGETLRSGYKPLTESFRSESTVTATTVDTFQHKAGYKPLPATGSAARRAEETRCEAAYTPLR</sequence>
<dbReference type="RefSeq" id="WP_069931083.1">
    <property type="nucleotide sequence ID" value="NZ_MEHI01000005.1"/>
</dbReference>
<comment type="caution">
    <text evidence="2">The sequence shown here is derived from an EMBL/GenBank/DDBJ whole genome shotgun (WGS) entry which is preliminary data.</text>
</comment>
<dbReference type="STRING" id="285458.BGM19_37390"/>
<evidence type="ECO:0000256" key="1">
    <source>
        <dbReference type="SAM" id="SignalP"/>
    </source>
</evidence>
<proteinExistence type="predicted"/>
<feature type="chain" id="PRO_5038969007" evidence="1">
    <location>
        <begin position="26"/>
        <end position="240"/>
    </location>
</feature>
<protein>
    <submittedName>
        <fullName evidence="2">Uncharacterized protein</fullName>
    </submittedName>
</protein>
<name>A0A1E5NY81_9ACTN</name>
<evidence type="ECO:0000313" key="2">
    <source>
        <dbReference type="EMBL" id="OEJ21275.1"/>
    </source>
</evidence>